<keyword evidence="15" id="KW-1185">Reference proteome</keyword>
<dbReference type="PROSITE" id="PS51846">
    <property type="entry name" value="CNNM"/>
    <property type="match status" value="1"/>
</dbReference>
<evidence type="ECO:0000256" key="7">
    <source>
        <dbReference type="ARBA" id="ARBA00023122"/>
    </source>
</evidence>
<dbReference type="RefSeq" id="WP_125596521.1">
    <property type="nucleotide sequence ID" value="NZ_JBHSSM010000005.1"/>
</dbReference>
<name>A0ABW1UMY0_9LACO</name>
<evidence type="ECO:0000313" key="14">
    <source>
        <dbReference type="EMBL" id="MFC6314170.1"/>
    </source>
</evidence>
<dbReference type="InterPro" id="IPR000644">
    <property type="entry name" value="CBS_dom"/>
</dbReference>
<evidence type="ECO:0000259" key="12">
    <source>
        <dbReference type="PROSITE" id="PS51371"/>
    </source>
</evidence>
<evidence type="ECO:0000256" key="6">
    <source>
        <dbReference type="ARBA" id="ARBA00022989"/>
    </source>
</evidence>
<feature type="transmembrane region" description="Helical" evidence="11">
    <location>
        <begin position="106"/>
        <end position="126"/>
    </location>
</feature>
<comment type="subcellular location">
    <subcellularLocation>
        <location evidence="1">Cell membrane</location>
        <topology evidence="1">Multi-pass membrane protein</topology>
    </subcellularLocation>
</comment>
<evidence type="ECO:0000256" key="1">
    <source>
        <dbReference type="ARBA" id="ARBA00004651"/>
    </source>
</evidence>
<reference evidence="15" key="1">
    <citation type="journal article" date="2019" name="Int. J. Syst. Evol. Microbiol.">
        <title>The Global Catalogue of Microorganisms (GCM) 10K type strain sequencing project: providing services to taxonomists for standard genome sequencing and annotation.</title>
        <authorList>
            <consortium name="The Broad Institute Genomics Platform"/>
            <consortium name="The Broad Institute Genome Sequencing Center for Infectious Disease"/>
            <person name="Wu L."/>
            <person name="Ma J."/>
        </authorList>
    </citation>
    <scope>NUCLEOTIDE SEQUENCE [LARGE SCALE GENOMIC DNA]</scope>
    <source>
        <strain evidence="15">CCM 8897</strain>
    </source>
</reference>
<evidence type="ECO:0000256" key="4">
    <source>
        <dbReference type="ARBA" id="ARBA00022692"/>
    </source>
</evidence>
<keyword evidence="7 9" id="KW-0129">CBS domain</keyword>
<keyword evidence="4 10" id="KW-0812">Transmembrane</keyword>
<feature type="domain" description="CBS" evidence="12">
    <location>
        <begin position="289"/>
        <end position="346"/>
    </location>
</feature>
<dbReference type="SUPFAM" id="SSF54631">
    <property type="entry name" value="CBS-domain pair"/>
    <property type="match status" value="1"/>
</dbReference>
<comment type="similarity">
    <text evidence="2">Belongs to the UPF0053 family.</text>
</comment>
<dbReference type="InterPro" id="IPR016169">
    <property type="entry name" value="FAD-bd_PCMH_sub2"/>
</dbReference>
<dbReference type="Pfam" id="PF01595">
    <property type="entry name" value="CNNM"/>
    <property type="match status" value="1"/>
</dbReference>
<dbReference type="Proteomes" id="UP001596310">
    <property type="component" value="Unassembled WGS sequence"/>
</dbReference>
<accession>A0ABW1UMY0</accession>
<evidence type="ECO:0000256" key="2">
    <source>
        <dbReference type="ARBA" id="ARBA00006337"/>
    </source>
</evidence>
<keyword evidence="3" id="KW-1003">Cell membrane</keyword>
<feature type="domain" description="CBS" evidence="12">
    <location>
        <begin position="223"/>
        <end position="286"/>
    </location>
</feature>
<dbReference type="PANTHER" id="PTHR43099:SF5">
    <property type="entry name" value="HLYC_CORC FAMILY TRANSPORTER"/>
    <property type="match status" value="1"/>
</dbReference>
<dbReference type="InterPro" id="IPR044751">
    <property type="entry name" value="Ion_transp-like_CBS"/>
</dbReference>
<keyword evidence="6 10" id="KW-1133">Transmembrane helix</keyword>
<dbReference type="InterPro" id="IPR046342">
    <property type="entry name" value="CBS_dom_sf"/>
</dbReference>
<dbReference type="InterPro" id="IPR002550">
    <property type="entry name" value="CNNM"/>
</dbReference>
<dbReference type="InterPro" id="IPR005170">
    <property type="entry name" value="Transptr-assoc_dom"/>
</dbReference>
<evidence type="ECO:0000256" key="11">
    <source>
        <dbReference type="SAM" id="Phobius"/>
    </source>
</evidence>
<dbReference type="PANTHER" id="PTHR43099">
    <property type="entry name" value="UPF0053 PROTEIN YRKA"/>
    <property type="match status" value="1"/>
</dbReference>
<dbReference type="CDD" id="cd04590">
    <property type="entry name" value="CBS_pair_CorC_HlyC_assoc"/>
    <property type="match status" value="1"/>
</dbReference>
<dbReference type="Gene3D" id="3.10.580.10">
    <property type="entry name" value="CBS-domain"/>
    <property type="match status" value="1"/>
</dbReference>
<feature type="transmembrane region" description="Helical" evidence="11">
    <location>
        <begin position="12"/>
        <end position="35"/>
    </location>
</feature>
<evidence type="ECO:0000256" key="8">
    <source>
        <dbReference type="ARBA" id="ARBA00023136"/>
    </source>
</evidence>
<evidence type="ECO:0000256" key="10">
    <source>
        <dbReference type="PROSITE-ProRule" id="PRU01193"/>
    </source>
</evidence>
<dbReference type="Pfam" id="PF03471">
    <property type="entry name" value="CorC_HlyC"/>
    <property type="match status" value="1"/>
</dbReference>
<proteinExistence type="inferred from homology"/>
<dbReference type="Pfam" id="PF00571">
    <property type="entry name" value="CBS"/>
    <property type="match status" value="2"/>
</dbReference>
<sequence length="447" mass="48908">MSGDPASSSLGGQILLIAILTLVNAFFAAAEMAIVSVNRTRIETEASDGDKKAQSLLQVMNDSSSFLATIQVAITFAGFLSSASAATSMAKLLTPLFGDASWGPQVSVIVITIILSYISLVFGELFPKQIALAKAEQVAKMSVGPIKFVRGFMRPFVWLLSASTNLLVKITPADLSTTDSQVTRDEMLSVIEKSRKTGVINPDEYNMLEGIINFNDIMAREVMVPRTDAFMIDINDTDSENIDLILDQPYSRVPVYREDKDIVVGVLHIKKILQQAREVGFDNLKLAEIMTQPLFVPETITINELLLEMQKTHQQMAILLDEYGGVVGLATIEDLIEEIVGDIDDESDATETLFSKVNEHKYVIAGKMPLSDFNDQFSTNLENDDVDTIAGFVITELGTIPQNGQHLQVKLDNGMVLTTGLVQGSRLENVTLELPPEVTETNSEAPE</sequence>
<dbReference type="InterPro" id="IPR036318">
    <property type="entry name" value="FAD-bd_PCMH-like_sf"/>
</dbReference>
<dbReference type="InterPro" id="IPR051676">
    <property type="entry name" value="UPF0053_domain"/>
</dbReference>
<organism evidence="14 15">
    <name type="scientific">Lapidilactobacillus achengensis</name>
    <dbReference type="NCBI Taxonomy" id="2486000"/>
    <lineage>
        <taxon>Bacteria</taxon>
        <taxon>Bacillati</taxon>
        <taxon>Bacillota</taxon>
        <taxon>Bacilli</taxon>
        <taxon>Lactobacillales</taxon>
        <taxon>Lactobacillaceae</taxon>
        <taxon>Lapidilactobacillus</taxon>
    </lineage>
</organism>
<feature type="domain" description="CNNM transmembrane" evidence="13">
    <location>
        <begin position="6"/>
        <end position="204"/>
    </location>
</feature>
<evidence type="ECO:0000256" key="3">
    <source>
        <dbReference type="ARBA" id="ARBA00022475"/>
    </source>
</evidence>
<evidence type="ECO:0000313" key="15">
    <source>
        <dbReference type="Proteomes" id="UP001596310"/>
    </source>
</evidence>
<keyword evidence="8 10" id="KW-0472">Membrane</keyword>
<dbReference type="EMBL" id="JBHSSM010000005">
    <property type="protein sequence ID" value="MFC6314170.1"/>
    <property type="molecule type" value="Genomic_DNA"/>
</dbReference>
<dbReference type="SMART" id="SM01091">
    <property type="entry name" value="CorC_HlyC"/>
    <property type="match status" value="1"/>
</dbReference>
<evidence type="ECO:0000256" key="5">
    <source>
        <dbReference type="ARBA" id="ARBA00022737"/>
    </source>
</evidence>
<protein>
    <submittedName>
        <fullName evidence="14">Hemolysin family protein</fullName>
    </submittedName>
</protein>
<evidence type="ECO:0000259" key="13">
    <source>
        <dbReference type="PROSITE" id="PS51846"/>
    </source>
</evidence>
<dbReference type="Gene3D" id="3.30.465.10">
    <property type="match status" value="1"/>
</dbReference>
<comment type="caution">
    <text evidence="14">The sequence shown here is derived from an EMBL/GenBank/DDBJ whole genome shotgun (WGS) entry which is preliminary data.</text>
</comment>
<keyword evidence="5" id="KW-0677">Repeat</keyword>
<dbReference type="PROSITE" id="PS51371">
    <property type="entry name" value="CBS"/>
    <property type="match status" value="2"/>
</dbReference>
<feature type="transmembrane region" description="Helical" evidence="11">
    <location>
        <begin position="66"/>
        <end position="86"/>
    </location>
</feature>
<evidence type="ECO:0000256" key="9">
    <source>
        <dbReference type="PROSITE-ProRule" id="PRU00703"/>
    </source>
</evidence>
<dbReference type="SUPFAM" id="SSF56176">
    <property type="entry name" value="FAD-binding/transporter-associated domain-like"/>
    <property type="match status" value="1"/>
</dbReference>
<gene>
    <name evidence="14" type="ORF">ACFQHW_01115</name>
</gene>